<keyword evidence="2 6" id="KW-0808">Transferase</keyword>
<dbReference type="GO" id="GO:0032259">
    <property type="term" value="P:methylation"/>
    <property type="evidence" value="ECO:0007669"/>
    <property type="project" value="UniProtKB-KW"/>
</dbReference>
<gene>
    <name evidence="6" type="ORF">NN4_22290</name>
</gene>
<evidence type="ECO:0000313" key="6">
    <source>
        <dbReference type="EMBL" id="GEM37710.1"/>
    </source>
</evidence>
<accession>A0A511MAR5</accession>
<proteinExistence type="predicted"/>
<protein>
    <submittedName>
        <fullName evidence="6">Methyltransferase</fullName>
    </submittedName>
</protein>
<reference evidence="6 7" key="1">
    <citation type="submission" date="2019-07" db="EMBL/GenBank/DDBJ databases">
        <title>Whole genome shotgun sequence of Nocardia ninae NBRC 108245.</title>
        <authorList>
            <person name="Hosoyama A."/>
            <person name="Uohara A."/>
            <person name="Ohji S."/>
            <person name="Ichikawa N."/>
        </authorList>
    </citation>
    <scope>NUCLEOTIDE SEQUENCE [LARGE SCALE GENOMIC DNA]</scope>
    <source>
        <strain evidence="6 7">NBRC 108245</strain>
    </source>
</reference>
<feature type="region of interest" description="Disordered" evidence="4">
    <location>
        <begin position="200"/>
        <end position="221"/>
    </location>
</feature>
<evidence type="ECO:0000256" key="2">
    <source>
        <dbReference type="ARBA" id="ARBA00022679"/>
    </source>
</evidence>
<evidence type="ECO:0000256" key="3">
    <source>
        <dbReference type="ARBA" id="ARBA00022691"/>
    </source>
</evidence>
<dbReference type="PANTHER" id="PTHR43464:SF19">
    <property type="entry name" value="UBIQUINONE BIOSYNTHESIS O-METHYLTRANSFERASE, MITOCHONDRIAL"/>
    <property type="match status" value="1"/>
</dbReference>
<evidence type="ECO:0000256" key="1">
    <source>
        <dbReference type="ARBA" id="ARBA00022603"/>
    </source>
</evidence>
<dbReference type="Proteomes" id="UP000321424">
    <property type="component" value="Unassembled WGS sequence"/>
</dbReference>
<dbReference type="PANTHER" id="PTHR43464">
    <property type="entry name" value="METHYLTRANSFERASE"/>
    <property type="match status" value="1"/>
</dbReference>
<keyword evidence="3" id="KW-0949">S-adenosyl-L-methionine</keyword>
<dbReference type="EMBL" id="BJXA01000011">
    <property type="protein sequence ID" value="GEM37710.1"/>
    <property type="molecule type" value="Genomic_DNA"/>
</dbReference>
<organism evidence="6 7">
    <name type="scientific">Nocardia ninae NBRC 108245</name>
    <dbReference type="NCBI Taxonomy" id="1210091"/>
    <lineage>
        <taxon>Bacteria</taxon>
        <taxon>Bacillati</taxon>
        <taxon>Actinomycetota</taxon>
        <taxon>Actinomycetes</taxon>
        <taxon>Mycobacteriales</taxon>
        <taxon>Nocardiaceae</taxon>
        <taxon>Nocardia</taxon>
    </lineage>
</organism>
<dbReference type="AlphaFoldDB" id="A0A511MAR5"/>
<dbReference type="GO" id="GO:0008168">
    <property type="term" value="F:methyltransferase activity"/>
    <property type="evidence" value="ECO:0007669"/>
    <property type="project" value="UniProtKB-KW"/>
</dbReference>
<keyword evidence="7" id="KW-1185">Reference proteome</keyword>
<dbReference type="OrthoDB" id="9786503at2"/>
<evidence type="ECO:0000313" key="7">
    <source>
        <dbReference type="Proteomes" id="UP000321424"/>
    </source>
</evidence>
<dbReference type="CDD" id="cd02440">
    <property type="entry name" value="AdoMet_MTases"/>
    <property type="match status" value="1"/>
</dbReference>
<dbReference type="InterPro" id="IPR041698">
    <property type="entry name" value="Methyltransf_25"/>
</dbReference>
<keyword evidence="1 6" id="KW-0489">Methyltransferase</keyword>
<evidence type="ECO:0000259" key="5">
    <source>
        <dbReference type="Pfam" id="PF13649"/>
    </source>
</evidence>
<evidence type="ECO:0000256" key="4">
    <source>
        <dbReference type="SAM" id="MobiDB-lite"/>
    </source>
</evidence>
<sequence>MTETHNHGSSQMTPYDGDDTVGYWEHFYQERERVWSGLPNVFLVREIESMSPGSALDLGCAEGADAVWLAQHGWRVTAVDVSETALGRARAHAADEGITDIDWQQHDLANSFPEGQFDLVNAQYLHSPVAQADEREKILRRAADAVAPGGQLLIVGHAGWPTWVQDPPNIHLPTTAEVLAGLHLTPTEWTVEADEVVDREHAGPEGEPGTRQDNILRIRRH</sequence>
<dbReference type="Pfam" id="PF13649">
    <property type="entry name" value="Methyltransf_25"/>
    <property type="match status" value="1"/>
</dbReference>
<name>A0A511MAR5_9NOCA</name>
<dbReference type="Gene3D" id="3.40.50.150">
    <property type="entry name" value="Vaccinia Virus protein VP39"/>
    <property type="match status" value="1"/>
</dbReference>
<dbReference type="InterPro" id="IPR029063">
    <property type="entry name" value="SAM-dependent_MTases_sf"/>
</dbReference>
<comment type="caution">
    <text evidence="6">The sequence shown here is derived from an EMBL/GenBank/DDBJ whole genome shotgun (WGS) entry which is preliminary data.</text>
</comment>
<dbReference type="SUPFAM" id="SSF53335">
    <property type="entry name" value="S-adenosyl-L-methionine-dependent methyltransferases"/>
    <property type="match status" value="1"/>
</dbReference>
<feature type="domain" description="Methyltransferase" evidence="5">
    <location>
        <begin position="56"/>
        <end position="150"/>
    </location>
</feature>